<dbReference type="PROSITE" id="PS50157">
    <property type="entry name" value="ZINC_FINGER_C2H2_2"/>
    <property type="match status" value="2"/>
</dbReference>
<evidence type="ECO:0000256" key="6">
    <source>
        <dbReference type="ARBA" id="ARBA00023242"/>
    </source>
</evidence>
<evidence type="ECO:0000256" key="1">
    <source>
        <dbReference type="ARBA" id="ARBA00004123"/>
    </source>
</evidence>
<dbReference type="AlphaFoldDB" id="A0A2T3YSP5"/>
<dbReference type="GO" id="GO:0008270">
    <property type="term" value="F:zinc ion binding"/>
    <property type="evidence" value="ECO:0007669"/>
    <property type="project" value="UniProtKB-KW"/>
</dbReference>
<dbReference type="Proteomes" id="UP000240493">
    <property type="component" value="Unassembled WGS sequence"/>
</dbReference>
<keyword evidence="4 7" id="KW-0863">Zinc-finger</keyword>
<dbReference type="EMBL" id="KZ679274">
    <property type="protein sequence ID" value="PTB35590.1"/>
    <property type="molecule type" value="Genomic_DNA"/>
</dbReference>
<dbReference type="GO" id="GO:0010468">
    <property type="term" value="P:regulation of gene expression"/>
    <property type="evidence" value="ECO:0007669"/>
    <property type="project" value="TreeGrafter"/>
</dbReference>
<dbReference type="STRING" id="1042311.A0A2T3YSP5"/>
<dbReference type="SMART" id="SM00355">
    <property type="entry name" value="ZnF_C2H2"/>
    <property type="match status" value="6"/>
</dbReference>
<dbReference type="InterPro" id="IPR050331">
    <property type="entry name" value="Zinc_finger"/>
</dbReference>
<keyword evidence="3" id="KW-0677">Repeat</keyword>
<dbReference type="PANTHER" id="PTHR16515:SF66">
    <property type="entry name" value="C2H2-TYPE DOMAIN-CONTAINING PROTEIN"/>
    <property type="match status" value="1"/>
</dbReference>
<evidence type="ECO:0000256" key="2">
    <source>
        <dbReference type="ARBA" id="ARBA00022723"/>
    </source>
</evidence>
<dbReference type="InterPro" id="IPR036236">
    <property type="entry name" value="Znf_C2H2_sf"/>
</dbReference>
<keyword evidence="10" id="KW-1185">Reference proteome</keyword>
<name>A0A2T3YSP5_TRIA4</name>
<dbReference type="SUPFAM" id="SSF57667">
    <property type="entry name" value="beta-beta-alpha zinc fingers"/>
    <property type="match status" value="1"/>
</dbReference>
<dbReference type="OrthoDB" id="6105938at2759"/>
<dbReference type="Pfam" id="PF00096">
    <property type="entry name" value="zf-C2H2"/>
    <property type="match status" value="1"/>
</dbReference>
<dbReference type="SMR" id="A0A2T3YSP5"/>
<feature type="domain" description="C2H2-type" evidence="8">
    <location>
        <begin position="156"/>
        <end position="183"/>
    </location>
</feature>
<keyword evidence="5" id="KW-0862">Zinc</keyword>
<dbReference type="InterPro" id="IPR013087">
    <property type="entry name" value="Znf_C2H2_type"/>
</dbReference>
<dbReference type="PANTHER" id="PTHR16515">
    <property type="entry name" value="PR DOMAIN ZINC FINGER PROTEIN"/>
    <property type="match status" value="1"/>
</dbReference>
<feature type="domain" description="C2H2-type" evidence="8">
    <location>
        <begin position="76"/>
        <end position="103"/>
    </location>
</feature>
<reference evidence="9 10" key="1">
    <citation type="submission" date="2016-07" db="EMBL/GenBank/DDBJ databases">
        <title>Multiple horizontal gene transfer events from other fungi enriched the ability of initially mycotrophic Trichoderma (Ascomycota) to feed on dead plant biomass.</title>
        <authorList>
            <consortium name="DOE Joint Genome Institute"/>
            <person name="Aerts A."/>
            <person name="Atanasova L."/>
            <person name="Chenthamara K."/>
            <person name="Zhang J."/>
            <person name="Grujic M."/>
            <person name="Henrissat B."/>
            <person name="Kuo A."/>
            <person name="Salamov A."/>
            <person name="Lipzen A."/>
            <person name="Labutti K."/>
            <person name="Barry K."/>
            <person name="Miao Y."/>
            <person name="Rahimi M.J."/>
            <person name="Shen Q."/>
            <person name="Grigoriev I.V."/>
            <person name="Kubicek C.P."/>
            <person name="Druzhinina I.S."/>
        </authorList>
    </citation>
    <scope>NUCLEOTIDE SEQUENCE [LARGE SCALE GENOMIC DNA]</scope>
    <source>
        <strain evidence="9 10">CBS 433.97</strain>
    </source>
</reference>
<accession>A0A2T3YSP5</accession>
<comment type="subcellular location">
    <subcellularLocation>
        <location evidence="1">Nucleus</location>
    </subcellularLocation>
</comment>
<evidence type="ECO:0000313" key="10">
    <source>
        <dbReference type="Proteomes" id="UP000240493"/>
    </source>
</evidence>
<dbReference type="PROSITE" id="PS00028">
    <property type="entry name" value="ZINC_FINGER_C2H2_1"/>
    <property type="match status" value="2"/>
</dbReference>
<dbReference type="GO" id="GO:0005634">
    <property type="term" value="C:nucleus"/>
    <property type="evidence" value="ECO:0007669"/>
    <property type="project" value="UniProtKB-SubCell"/>
</dbReference>
<evidence type="ECO:0000313" key="9">
    <source>
        <dbReference type="EMBL" id="PTB35590.1"/>
    </source>
</evidence>
<organism evidence="9 10">
    <name type="scientific">Trichoderma asperellum (strain ATCC 204424 / CBS 433.97 / NBRC 101777)</name>
    <dbReference type="NCBI Taxonomy" id="1042311"/>
    <lineage>
        <taxon>Eukaryota</taxon>
        <taxon>Fungi</taxon>
        <taxon>Dikarya</taxon>
        <taxon>Ascomycota</taxon>
        <taxon>Pezizomycotina</taxon>
        <taxon>Sordariomycetes</taxon>
        <taxon>Hypocreomycetidae</taxon>
        <taxon>Hypocreales</taxon>
        <taxon>Hypocreaceae</taxon>
        <taxon>Trichoderma</taxon>
    </lineage>
</organism>
<keyword evidence="6" id="KW-0539">Nucleus</keyword>
<evidence type="ECO:0000256" key="3">
    <source>
        <dbReference type="ARBA" id="ARBA00022737"/>
    </source>
</evidence>
<gene>
    <name evidence="9" type="ORF">M441DRAFT_152850</name>
</gene>
<sequence length="202" mass="23743">MAYCYRCERPFRTLLALNQHTYDSSKHHMCPECTGDFKTLYELREHLVDEHDGCPECYDIFDSESDLQDHLFEEHNMCSICNQFFKSPSNLKYHQLVHREKTVKCFACYRMFVTKSAMVLHLEEGTCKPGIDVDVIDDLATDCYESHKYLDNDGDYKCPTCAKYFRFMSGLLQHAESDSCDETLRWKHGPLAVFLRFLKTRV</sequence>
<keyword evidence="2" id="KW-0479">Metal-binding</keyword>
<protein>
    <recommendedName>
        <fullName evidence="8">C2H2-type domain-containing protein</fullName>
    </recommendedName>
</protein>
<proteinExistence type="predicted"/>
<evidence type="ECO:0000256" key="5">
    <source>
        <dbReference type="ARBA" id="ARBA00022833"/>
    </source>
</evidence>
<evidence type="ECO:0000256" key="7">
    <source>
        <dbReference type="PROSITE-ProRule" id="PRU00042"/>
    </source>
</evidence>
<evidence type="ECO:0000256" key="4">
    <source>
        <dbReference type="ARBA" id="ARBA00022771"/>
    </source>
</evidence>
<dbReference type="Gene3D" id="3.30.160.60">
    <property type="entry name" value="Classic Zinc Finger"/>
    <property type="match status" value="2"/>
</dbReference>
<evidence type="ECO:0000259" key="8">
    <source>
        <dbReference type="PROSITE" id="PS50157"/>
    </source>
</evidence>